<dbReference type="InterPro" id="IPR051313">
    <property type="entry name" value="Bact_iron-sidero_bind"/>
</dbReference>
<dbReference type="SUPFAM" id="SSF53807">
    <property type="entry name" value="Helical backbone' metal receptor"/>
    <property type="match status" value="1"/>
</dbReference>
<evidence type="ECO:0000256" key="4">
    <source>
        <dbReference type="ARBA" id="ARBA00022729"/>
    </source>
</evidence>
<evidence type="ECO:0000313" key="7">
    <source>
        <dbReference type="Proteomes" id="UP000031532"/>
    </source>
</evidence>
<evidence type="ECO:0000256" key="1">
    <source>
        <dbReference type="ARBA" id="ARBA00004196"/>
    </source>
</evidence>
<protein>
    <recommendedName>
        <fullName evidence="5">Fe/B12 periplasmic-binding domain-containing protein</fullName>
    </recommendedName>
</protein>
<dbReference type="EMBL" id="JTJC03000001">
    <property type="protein sequence ID" value="NHC33497.1"/>
    <property type="molecule type" value="Genomic_DNA"/>
</dbReference>
<sequence>MNDLELLSDKLSNQLTLPISEESLAEIDSDLLFIGIYRKNDRSTFEYLQRKPLWSKIEAVQRNQVYFVDFHTWYGFDFLSAHAVLNDIEKSLVKTP</sequence>
<keyword evidence="4" id="KW-0732">Signal</keyword>
<name>A0A9X5I3I6_9CYAN</name>
<dbReference type="GO" id="GO:1901678">
    <property type="term" value="P:iron coordination entity transport"/>
    <property type="evidence" value="ECO:0007669"/>
    <property type="project" value="UniProtKB-ARBA"/>
</dbReference>
<accession>A0A9X5I3I6</accession>
<evidence type="ECO:0000256" key="2">
    <source>
        <dbReference type="ARBA" id="ARBA00008814"/>
    </source>
</evidence>
<keyword evidence="3" id="KW-0813">Transport</keyword>
<evidence type="ECO:0000256" key="3">
    <source>
        <dbReference type="ARBA" id="ARBA00022448"/>
    </source>
</evidence>
<dbReference type="AlphaFoldDB" id="A0A9X5I3I6"/>
<dbReference type="PANTHER" id="PTHR30532:SF1">
    <property type="entry name" value="IRON(3+)-HYDROXAMATE-BINDING PROTEIN FHUD"/>
    <property type="match status" value="1"/>
</dbReference>
<dbReference type="RefSeq" id="WP_052289968.1">
    <property type="nucleotide sequence ID" value="NZ_JTJC03000001.1"/>
</dbReference>
<keyword evidence="7" id="KW-1185">Reference proteome</keyword>
<feature type="domain" description="Fe/B12 periplasmic-binding" evidence="5">
    <location>
        <begin position="1"/>
        <end position="96"/>
    </location>
</feature>
<dbReference type="Gene3D" id="3.40.50.1980">
    <property type="entry name" value="Nitrogenase molybdenum iron protein domain"/>
    <property type="match status" value="1"/>
</dbReference>
<organism evidence="6 7">
    <name type="scientific">Scytonema millei VB511283</name>
    <dbReference type="NCBI Taxonomy" id="1245923"/>
    <lineage>
        <taxon>Bacteria</taxon>
        <taxon>Bacillati</taxon>
        <taxon>Cyanobacteriota</taxon>
        <taxon>Cyanophyceae</taxon>
        <taxon>Nostocales</taxon>
        <taxon>Scytonemataceae</taxon>
        <taxon>Scytonema</taxon>
    </lineage>
</organism>
<comment type="subcellular location">
    <subcellularLocation>
        <location evidence="1">Cell envelope</location>
    </subcellularLocation>
</comment>
<dbReference type="OrthoDB" id="425173at2"/>
<comment type="similarity">
    <text evidence="2">Belongs to the bacterial solute-binding protein 8 family.</text>
</comment>
<reference evidence="6 7" key="1">
    <citation type="journal article" date="2015" name="Genome Announc.">
        <title>Draft Genome Sequence of the Terrestrial Cyanobacterium Scytonema millei VB511283, Isolated from Eastern India.</title>
        <authorList>
            <person name="Sen D."/>
            <person name="Chandrababunaidu M.M."/>
            <person name="Singh D."/>
            <person name="Sanghi N."/>
            <person name="Ghorai A."/>
            <person name="Mishra G.P."/>
            <person name="Madduluri M."/>
            <person name="Adhikary S.P."/>
            <person name="Tripathy S."/>
        </authorList>
    </citation>
    <scope>NUCLEOTIDE SEQUENCE [LARGE SCALE GENOMIC DNA]</scope>
    <source>
        <strain evidence="6 7">VB511283</strain>
    </source>
</reference>
<comment type="caution">
    <text evidence="6">The sequence shown here is derived from an EMBL/GenBank/DDBJ whole genome shotgun (WGS) entry which is preliminary data.</text>
</comment>
<dbReference type="PROSITE" id="PS50983">
    <property type="entry name" value="FE_B12_PBP"/>
    <property type="match status" value="1"/>
</dbReference>
<dbReference type="Proteomes" id="UP000031532">
    <property type="component" value="Unassembled WGS sequence"/>
</dbReference>
<dbReference type="GO" id="GO:0030288">
    <property type="term" value="C:outer membrane-bounded periplasmic space"/>
    <property type="evidence" value="ECO:0007669"/>
    <property type="project" value="TreeGrafter"/>
</dbReference>
<dbReference type="InterPro" id="IPR002491">
    <property type="entry name" value="ABC_transptr_periplasmic_BD"/>
</dbReference>
<dbReference type="PANTHER" id="PTHR30532">
    <property type="entry name" value="IRON III DICITRATE-BINDING PERIPLASMIC PROTEIN"/>
    <property type="match status" value="1"/>
</dbReference>
<evidence type="ECO:0000259" key="5">
    <source>
        <dbReference type="PROSITE" id="PS50983"/>
    </source>
</evidence>
<evidence type="ECO:0000313" key="6">
    <source>
        <dbReference type="EMBL" id="NHC33497.1"/>
    </source>
</evidence>
<gene>
    <name evidence="6" type="ORF">QH73_0002270</name>
</gene>
<proteinExistence type="inferred from homology"/>